<dbReference type="InterPro" id="IPR020103">
    <property type="entry name" value="PsdUridine_synth_cat_dom_sf"/>
</dbReference>
<dbReference type="GO" id="GO:0160147">
    <property type="term" value="F:tRNA pseudouridine(38-40) synthase activity"/>
    <property type="evidence" value="ECO:0007669"/>
    <property type="project" value="UniProtKB-EC"/>
</dbReference>
<evidence type="ECO:0000313" key="10">
    <source>
        <dbReference type="Proteomes" id="UP000199072"/>
    </source>
</evidence>
<dbReference type="CDD" id="cd02570">
    <property type="entry name" value="PseudoU_synth_EcTruA"/>
    <property type="match status" value="1"/>
</dbReference>
<dbReference type="GO" id="GO:0003723">
    <property type="term" value="F:RNA binding"/>
    <property type="evidence" value="ECO:0007669"/>
    <property type="project" value="InterPro"/>
</dbReference>
<reference evidence="9 10" key="1">
    <citation type="submission" date="2016-10" db="EMBL/GenBank/DDBJ databases">
        <authorList>
            <person name="de Groot N.N."/>
        </authorList>
    </citation>
    <scope>NUCLEOTIDE SEQUENCE [LARGE SCALE GENOMIC DNA]</scope>
    <source>
        <strain evidence="9 10">47C3B</strain>
    </source>
</reference>
<dbReference type="HAMAP" id="MF_00171">
    <property type="entry name" value="TruA"/>
    <property type="match status" value="1"/>
</dbReference>
<comment type="similarity">
    <text evidence="1 4 7">Belongs to the tRNA pseudouridine synthase TruA family.</text>
</comment>
<evidence type="ECO:0000256" key="5">
    <source>
        <dbReference type="PIRSR" id="PIRSR001430-1"/>
    </source>
</evidence>
<dbReference type="Proteomes" id="UP000199072">
    <property type="component" value="Unassembled WGS sequence"/>
</dbReference>
<organism evidence="9 10">
    <name type="scientific">Mucilaginibacter pineti</name>
    <dbReference type="NCBI Taxonomy" id="1391627"/>
    <lineage>
        <taxon>Bacteria</taxon>
        <taxon>Pseudomonadati</taxon>
        <taxon>Bacteroidota</taxon>
        <taxon>Sphingobacteriia</taxon>
        <taxon>Sphingobacteriales</taxon>
        <taxon>Sphingobacteriaceae</taxon>
        <taxon>Mucilaginibacter</taxon>
    </lineage>
</organism>
<evidence type="ECO:0000313" key="9">
    <source>
        <dbReference type="EMBL" id="SDD20681.1"/>
    </source>
</evidence>
<dbReference type="Pfam" id="PF01416">
    <property type="entry name" value="PseudoU_synth_1"/>
    <property type="match status" value="1"/>
</dbReference>
<feature type="binding site" evidence="4 6">
    <location>
        <position position="108"/>
    </location>
    <ligand>
        <name>substrate</name>
    </ligand>
</feature>
<dbReference type="AlphaFoldDB" id="A0A1G6SVD5"/>
<dbReference type="Gene3D" id="3.30.70.660">
    <property type="entry name" value="Pseudouridine synthase I, catalytic domain, C-terminal subdomain"/>
    <property type="match status" value="1"/>
</dbReference>
<dbReference type="PANTHER" id="PTHR11142:SF0">
    <property type="entry name" value="TRNA PSEUDOURIDINE SYNTHASE-LIKE 1"/>
    <property type="match status" value="1"/>
</dbReference>
<dbReference type="RefSeq" id="WP_091142311.1">
    <property type="nucleotide sequence ID" value="NZ_FNAI01000001.1"/>
</dbReference>
<sequence length="256" mass="29431">MRYFFHIGYHGTHYSGWQKHAGVISVQEVLEKALSQILKIPVAVVGCGRTDAQVHASQFFFHADIENEWDFDLLFRLNKLLPDDIAVFDIIPMQGLPHARFDAVQRGYDYFIHTYKDPFLSRFSSLYPEKDLDIATMTKAVALLPLYNDYRAFCKMPDRIDHTICNVTSAALFVDSNGDKLRFSISANRFLSKMIRIIVGKLLEIGRGDMSVDEFEHYLISKETPKTIIPAYPQGLYLSKVTYPYLDLPCRSNFKV</sequence>
<dbReference type="GO" id="GO:0031119">
    <property type="term" value="P:tRNA pseudouridine synthesis"/>
    <property type="evidence" value="ECO:0007669"/>
    <property type="project" value="UniProtKB-UniRule"/>
</dbReference>
<evidence type="ECO:0000256" key="7">
    <source>
        <dbReference type="RuleBase" id="RU003792"/>
    </source>
</evidence>
<keyword evidence="2 4" id="KW-0819">tRNA processing</keyword>
<feature type="active site" description="Nucleophile" evidence="4 5">
    <location>
        <position position="51"/>
    </location>
</feature>
<dbReference type="EMBL" id="FNAI01000001">
    <property type="protein sequence ID" value="SDD20681.1"/>
    <property type="molecule type" value="Genomic_DNA"/>
</dbReference>
<dbReference type="InterPro" id="IPR020095">
    <property type="entry name" value="PsdUridine_synth_TruA_C"/>
</dbReference>
<dbReference type="InterPro" id="IPR001406">
    <property type="entry name" value="PsdUridine_synth_TruA"/>
</dbReference>
<evidence type="ECO:0000256" key="3">
    <source>
        <dbReference type="ARBA" id="ARBA00023235"/>
    </source>
</evidence>
<comment type="caution">
    <text evidence="4">Lacks conserved residue(s) required for the propagation of feature annotation.</text>
</comment>
<comment type="catalytic activity">
    <reaction evidence="4 7">
        <text>uridine(38/39/40) in tRNA = pseudouridine(38/39/40) in tRNA</text>
        <dbReference type="Rhea" id="RHEA:22376"/>
        <dbReference type="Rhea" id="RHEA-COMP:10085"/>
        <dbReference type="Rhea" id="RHEA-COMP:10087"/>
        <dbReference type="ChEBI" id="CHEBI:65314"/>
        <dbReference type="ChEBI" id="CHEBI:65315"/>
        <dbReference type="EC" id="5.4.99.12"/>
    </reaction>
</comment>
<feature type="domain" description="Pseudouridine synthase I TruA alpha/beta" evidence="8">
    <location>
        <begin position="148"/>
        <end position="244"/>
    </location>
</feature>
<evidence type="ECO:0000256" key="1">
    <source>
        <dbReference type="ARBA" id="ARBA00009375"/>
    </source>
</evidence>
<dbReference type="InterPro" id="IPR020094">
    <property type="entry name" value="TruA/RsuA/RluB/E/F_N"/>
</dbReference>
<dbReference type="Gene3D" id="3.30.70.580">
    <property type="entry name" value="Pseudouridine synthase I, catalytic domain, N-terminal subdomain"/>
    <property type="match status" value="1"/>
</dbReference>
<comment type="subunit">
    <text evidence="4">Homodimer.</text>
</comment>
<dbReference type="STRING" id="1391627.SAMN05216464_10163"/>
<name>A0A1G6SVD5_9SPHI</name>
<evidence type="ECO:0000256" key="4">
    <source>
        <dbReference type="HAMAP-Rule" id="MF_00171"/>
    </source>
</evidence>
<protein>
    <recommendedName>
        <fullName evidence="4">tRNA pseudouridine synthase A</fullName>
        <ecNumber evidence="4">5.4.99.12</ecNumber>
    </recommendedName>
    <alternativeName>
        <fullName evidence="4">tRNA pseudouridine(38-40) synthase</fullName>
    </alternativeName>
    <alternativeName>
        <fullName evidence="4">tRNA pseudouridylate synthase I</fullName>
    </alternativeName>
    <alternativeName>
        <fullName evidence="4">tRNA-uridine isomerase I</fullName>
    </alternativeName>
</protein>
<dbReference type="SUPFAM" id="SSF55120">
    <property type="entry name" value="Pseudouridine synthase"/>
    <property type="match status" value="1"/>
</dbReference>
<dbReference type="PIRSF" id="PIRSF001430">
    <property type="entry name" value="tRNA_psdUrid_synth"/>
    <property type="match status" value="1"/>
</dbReference>
<keyword evidence="10" id="KW-1185">Reference proteome</keyword>
<dbReference type="EC" id="5.4.99.12" evidence="4"/>
<dbReference type="OrthoDB" id="9811823at2"/>
<accession>A0A1G6SVD5</accession>
<evidence type="ECO:0000259" key="8">
    <source>
        <dbReference type="Pfam" id="PF01416"/>
    </source>
</evidence>
<evidence type="ECO:0000256" key="6">
    <source>
        <dbReference type="PIRSR" id="PIRSR001430-2"/>
    </source>
</evidence>
<keyword evidence="3 4" id="KW-0413">Isomerase</keyword>
<dbReference type="InterPro" id="IPR020097">
    <property type="entry name" value="PsdUridine_synth_TruA_a/b_dom"/>
</dbReference>
<comment type="function">
    <text evidence="4">Formation of pseudouridine at positions 38, 39 and 40 in the anticodon stem and loop of transfer RNAs.</text>
</comment>
<evidence type="ECO:0000256" key="2">
    <source>
        <dbReference type="ARBA" id="ARBA00022694"/>
    </source>
</evidence>
<gene>
    <name evidence="4" type="primary">truA</name>
    <name evidence="9" type="ORF">SAMN05216464_10163</name>
</gene>
<proteinExistence type="inferred from homology"/>
<dbReference type="PANTHER" id="PTHR11142">
    <property type="entry name" value="PSEUDOURIDYLATE SYNTHASE"/>
    <property type="match status" value="1"/>
</dbReference>